<dbReference type="RefSeq" id="WP_090474663.1">
    <property type="nucleotide sequence ID" value="NZ_LT629710.1"/>
</dbReference>
<gene>
    <name evidence="1" type="ORF">SAMN04515671_0771</name>
</gene>
<dbReference type="Proteomes" id="UP000198741">
    <property type="component" value="Chromosome I"/>
</dbReference>
<reference evidence="1 2" key="1">
    <citation type="submission" date="2016-10" db="EMBL/GenBank/DDBJ databases">
        <authorList>
            <person name="de Groot N.N."/>
        </authorList>
    </citation>
    <scope>NUCLEOTIDE SEQUENCE [LARGE SCALE GENOMIC DNA]</scope>
    <source>
        <strain evidence="2">P4-7,KCTC 19426,CECT 7604</strain>
    </source>
</reference>
<dbReference type="InterPro" id="IPR036890">
    <property type="entry name" value="HATPase_C_sf"/>
</dbReference>
<sequence length="1002" mass="104141">MVAGQGLTAPASDPFGTAGLRSSVLDAWSRSPARFREDANAEEALATGGYAGRLLIELAANAVDAAREMGVPGRVRFSLDSAGELRAANVGAPLTAAGVSGLASLRASAKRGRGATVGHFGVGFTAVMAVSDEPAVVSRTGGIAFSRARTTAAVTELDHADLTAELAARAGQVPALRLPWPVPEADLRSDPVPDGFDTQVRLPLREEVRAEVRKMLDDLGDELLWALPGLAVVEVVLPGRPDRMLTREDLDEGVTVITAGVESTRYVTGARSGTIPAALLADRPVEERARDEWTLTWVWPEPVEVPAAVDLFDVAVPAPHFLGAPTPTDEPLSLPARLIGTFPVDDTRRRLASGPLTDHLLAQAAQAYVDLAEAVAPGRRLSLVPTAGFPLGPVDATLRAGIVRRLSRSPVLVSTLGDLVVPSSACVITGISDEAAFLLGRAVPGLLPPPHHPSDLDALRMLGVSILPLADATAALAGLDDEPAFWRDVYSALADQDSEDLANLPVPLIGGGRRIGPAGLLLPAADAIDRHVLTRAVALAPDLRIVHPDAVHPLLSRLGAGPADAAALVSDPALIEVFARFREDLEDDDPDLGELSELADLAFDLARSGAPAGGLLDDVVLTDVDGQPWPAAELLAPGAPLAGVLAADADLPLVGAPWSELPPETLSLVGVRTGLKIVRVDDRDADLPDLDEWWSEVVGEALPPDAFDAVADLDLVDDDRWPELLTMLAADPAARATLTGEPAPSYTRWWLTRYARLGGHPPTYWRRPDAVVLTGLYDPLPVAVDPAVAAAIGVLTDASDADGQDLLDRLADQGRVVPAGAVPALTAAAETVLERDPRLRLPDLVRALNGAVVAAADALVLDRPWLAQVLDPGRLVAGGAAPDAVAAALELELASEVVRVPSAAVGAPLSDAESAAAARAAVTLAVTFPSGLTTDPELTVDHDGAPRRVRWWPGPGDGVVTDGSPDGIGRAVAHLAGRWSDRALAVAAAAGDPLTFAEDGLS</sequence>
<keyword evidence="2" id="KW-1185">Reference proteome</keyword>
<accession>A0A1H0J448</accession>
<evidence type="ECO:0000313" key="2">
    <source>
        <dbReference type="Proteomes" id="UP000198741"/>
    </source>
</evidence>
<proteinExistence type="predicted"/>
<dbReference type="AlphaFoldDB" id="A0A1H0J448"/>
<dbReference type="EMBL" id="LT629710">
    <property type="protein sequence ID" value="SDO38495.1"/>
    <property type="molecule type" value="Genomic_DNA"/>
</dbReference>
<dbReference type="SUPFAM" id="SSF55874">
    <property type="entry name" value="ATPase domain of HSP90 chaperone/DNA topoisomerase II/histidine kinase"/>
    <property type="match status" value="1"/>
</dbReference>
<organism evidence="1 2">
    <name type="scientific">Nakamurella panacisegetis</name>
    <dbReference type="NCBI Taxonomy" id="1090615"/>
    <lineage>
        <taxon>Bacteria</taxon>
        <taxon>Bacillati</taxon>
        <taxon>Actinomycetota</taxon>
        <taxon>Actinomycetes</taxon>
        <taxon>Nakamurellales</taxon>
        <taxon>Nakamurellaceae</taxon>
        <taxon>Nakamurella</taxon>
    </lineage>
</organism>
<dbReference type="OrthoDB" id="3201966at2"/>
<protein>
    <submittedName>
        <fullName evidence="1">Uncharacterized protein</fullName>
    </submittedName>
</protein>
<dbReference type="STRING" id="1090615.SAMN04515671_0771"/>
<evidence type="ECO:0000313" key="1">
    <source>
        <dbReference type="EMBL" id="SDO38495.1"/>
    </source>
</evidence>
<dbReference type="NCBIfam" id="NF047352">
    <property type="entry name" value="P_loop_sacsin"/>
    <property type="match status" value="1"/>
</dbReference>
<name>A0A1H0J448_9ACTN</name>